<protein>
    <submittedName>
        <fullName evidence="1">2802_t:CDS:1</fullName>
    </submittedName>
</protein>
<comment type="caution">
    <text evidence="1">The sequence shown here is derived from an EMBL/GenBank/DDBJ whole genome shotgun (WGS) entry which is preliminary data.</text>
</comment>
<organism evidence="1 2">
    <name type="scientific">Dentiscutata heterogama</name>
    <dbReference type="NCBI Taxonomy" id="1316150"/>
    <lineage>
        <taxon>Eukaryota</taxon>
        <taxon>Fungi</taxon>
        <taxon>Fungi incertae sedis</taxon>
        <taxon>Mucoromycota</taxon>
        <taxon>Glomeromycotina</taxon>
        <taxon>Glomeromycetes</taxon>
        <taxon>Diversisporales</taxon>
        <taxon>Gigasporaceae</taxon>
        <taxon>Dentiscutata</taxon>
    </lineage>
</organism>
<gene>
    <name evidence="1" type="ORF">DHETER_LOCUS13806</name>
</gene>
<proteinExistence type="predicted"/>
<sequence length="46" mass="5194">YQNNEMSYPSFGTTSKTINKHLVTVTPELLNMTLQQPSNMHPIVTS</sequence>
<accession>A0ACA9Q858</accession>
<dbReference type="Proteomes" id="UP000789702">
    <property type="component" value="Unassembled WGS sequence"/>
</dbReference>
<keyword evidence="2" id="KW-1185">Reference proteome</keyword>
<evidence type="ECO:0000313" key="1">
    <source>
        <dbReference type="EMBL" id="CAG8737123.1"/>
    </source>
</evidence>
<name>A0ACA9Q858_9GLOM</name>
<reference evidence="1" key="1">
    <citation type="submission" date="2021-06" db="EMBL/GenBank/DDBJ databases">
        <authorList>
            <person name="Kallberg Y."/>
            <person name="Tangrot J."/>
            <person name="Rosling A."/>
        </authorList>
    </citation>
    <scope>NUCLEOTIDE SEQUENCE</scope>
    <source>
        <strain evidence="1">IL203A</strain>
    </source>
</reference>
<evidence type="ECO:0000313" key="2">
    <source>
        <dbReference type="Proteomes" id="UP000789702"/>
    </source>
</evidence>
<feature type="non-terminal residue" evidence="1">
    <location>
        <position position="1"/>
    </location>
</feature>
<dbReference type="EMBL" id="CAJVPU010039474">
    <property type="protein sequence ID" value="CAG8737123.1"/>
    <property type="molecule type" value="Genomic_DNA"/>
</dbReference>